<evidence type="ECO:0000256" key="6">
    <source>
        <dbReference type="ARBA" id="ARBA00023136"/>
    </source>
</evidence>
<dbReference type="Proteomes" id="UP000007347">
    <property type="component" value="Chromosome"/>
</dbReference>
<feature type="transmembrane region" description="Helical" evidence="9">
    <location>
        <begin position="389"/>
        <end position="420"/>
    </location>
</feature>
<organism evidence="12 13">
    <name type="scientific">Desulfobacula toluolica (strain DSM 7467 / Tol2)</name>
    <dbReference type="NCBI Taxonomy" id="651182"/>
    <lineage>
        <taxon>Bacteria</taxon>
        <taxon>Pseudomonadati</taxon>
        <taxon>Thermodesulfobacteriota</taxon>
        <taxon>Desulfobacteria</taxon>
        <taxon>Desulfobacterales</taxon>
        <taxon>Desulfobacteraceae</taxon>
        <taxon>Desulfobacula</taxon>
    </lineage>
</organism>
<dbReference type="AlphaFoldDB" id="K0N9S1"/>
<dbReference type="FunFam" id="1.20.1740.10:FF:000013">
    <property type="entry name" value="Solute carrier family 12 member"/>
    <property type="match status" value="1"/>
</dbReference>
<feature type="transmembrane region" description="Helical" evidence="9">
    <location>
        <begin position="45"/>
        <end position="71"/>
    </location>
</feature>
<evidence type="ECO:0000256" key="1">
    <source>
        <dbReference type="ARBA" id="ARBA00004141"/>
    </source>
</evidence>
<dbReference type="RefSeq" id="WP_014958030.1">
    <property type="nucleotide sequence ID" value="NC_018645.1"/>
</dbReference>
<dbReference type="OrthoDB" id="3181223at2"/>
<evidence type="ECO:0000256" key="8">
    <source>
        <dbReference type="SAM" id="MobiDB-lite"/>
    </source>
</evidence>
<evidence type="ECO:0000259" key="10">
    <source>
        <dbReference type="Pfam" id="PF00324"/>
    </source>
</evidence>
<keyword evidence="3" id="KW-0813">Transport</keyword>
<proteinExistence type="inferred from homology"/>
<keyword evidence="7" id="KW-0175">Coiled coil</keyword>
<dbReference type="Gene3D" id="1.20.1740.10">
    <property type="entry name" value="Amino acid/polyamine transporter I"/>
    <property type="match status" value="1"/>
</dbReference>
<dbReference type="GO" id="GO:0016020">
    <property type="term" value="C:membrane"/>
    <property type="evidence" value="ECO:0007669"/>
    <property type="project" value="UniProtKB-SubCell"/>
</dbReference>
<feature type="transmembrane region" description="Helical" evidence="9">
    <location>
        <begin position="12"/>
        <end position="33"/>
    </location>
</feature>
<evidence type="ECO:0000313" key="12">
    <source>
        <dbReference type="EMBL" id="CCK80724.1"/>
    </source>
</evidence>
<keyword evidence="5 9" id="KW-1133">Transmembrane helix</keyword>
<sequence length="852" mass="93734">MSVSISPKKNGSLGTFAGVFTPSILTILGIILFRRMGYVLGEAGLAKTLIIMCLANSISVLTSFSLAAIATNLKVKGGGDYYLISRTLGLEFGGAIGIVLFLAQSVSIAFYCIGFGEAISGMGIFADIAFLPQMIAATALLLLFVLAWTGADWATKFQYAVMAILVLALISFFIGGFQKWDTNLLWASRINETDNTGFWILFAIFFPAVTGFTQGVSMSGDLKDPGKSLPLGTFLAVALSVLIYLAVAVVYSASSPLATLASNYNIMKDTAQWGIFIDAGVISATLSSAMASFLGAPRILQSLARDKIFAFLNPFALGAGAFDNPRRGVLLSLCIALGTIAMGQLDLIAKVVSMFFLISYGLLNYATYFEAATQSPSFRPRFRWYHRNLSLAGFLICLGVMLAIDWKTGVAAVAILFAIYQYLKRTSGPSRWADSQRSYHLQQIRKNLLATQEDIEHPREWRPFILVLSGSSDHRLPLLWFASLVEGGSGLTTAVNMVVSQGIISFKVKDELTLQLQQDLLNVDSRAFGLFVSAPDVETGLDILIQSYGIGPVKANTILINWNEKNEKSEKNFRNMYFPDYKQQVQKALRDGCNVVFFDGRQIKELLEYPDQEDEIRIDVWWRGDDTSNLLLLLAYLVTRNEKWESASIRLLAVNYSSDSPENQDALSKRLDEIRINALPVIVTGVTSTIIKEKSKDAHLVFIPFIMKQKQPVCFTGDLFETILPDIKVAAMAMAAKTMQLDAEPEEGKVKELADLYDQLMHAEKRAQAAEKRALDLAREAAGIMESIDLTSHDNTEEIVKKINESIKIRKKAASAGEKAFREKAKLEQALKNATEQGVKTDRLPSGENNDS</sequence>
<feature type="domain" description="Amino acid permease/ SLC12A" evidence="10">
    <location>
        <begin position="19"/>
        <end position="447"/>
    </location>
</feature>
<dbReference type="GO" id="GO:0015377">
    <property type="term" value="F:chloride:monoatomic cation symporter activity"/>
    <property type="evidence" value="ECO:0007669"/>
    <property type="project" value="InterPro"/>
</dbReference>
<dbReference type="PANTHER" id="PTHR11827:SF72">
    <property type="entry name" value="GH08340P"/>
    <property type="match status" value="1"/>
</dbReference>
<feature type="transmembrane region" description="Helical" evidence="9">
    <location>
        <begin position="273"/>
        <end position="296"/>
    </location>
</feature>
<feature type="coiled-coil region" evidence="7">
    <location>
        <begin position="753"/>
        <end position="780"/>
    </location>
</feature>
<dbReference type="InterPro" id="IPR018491">
    <property type="entry name" value="SLC12_C"/>
</dbReference>
<reference evidence="12 13" key="1">
    <citation type="journal article" date="2013" name="Environ. Microbiol.">
        <title>Complete genome, catabolic sub-proteomes and key-metabolites of Desulfobacula toluolica Tol2, a marine, aromatic compound-degrading, sulfate-reducing bacterium.</title>
        <authorList>
            <person name="Wohlbrand L."/>
            <person name="Jacob J.H."/>
            <person name="Kube M."/>
            <person name="Mussmann M."/>
            <person name="Jarling R."/>
            <person name="Beck A."/>
            <person name="Amann R."/>
            <person name="Wilkes H."/>
            <person name="Reinhardt R."/>
            <person name="Rabus R."/>
        </authorList>
    </citation>
    <scope>NUCLEOTIDE SEQUENCE [LARGE SCALE GENOMIC DNA]</scope>
    <source>
        <strain evidence="13">DSM 7467 / Tol2</strain>
    </source>
</reference>
<evidence type="ECO:0000256" key="9">
    <source>
        <dbReference type="SAM" id="Phobius"/>
    </source>
</evidence>
<dbReference type="InterPro" id="IPR004841">
    <property type="entry name" value="AA-permease/SLC12A_dom"/>
</dbReference>
<evidence type="ECO:0000256" key="7">
    <source>
        <dbReference type="SAM" id="Coils"/>
    </source>
</evidence>
<evidence type="ECO:0000259" key="11">
    <source>
        <dbReference type="Pfam" id="PF03522"/>
    </source>
</evidence>
<dbReference type="HOGENOM" id="CLU_001883_3_1_7"/>
<accession>K0N9S1</accession>
<evidence type="ECO:0000256" key="2">
    <source>
        <dbReference type="ARBA" id="ARBA00010593"/>
    </source>
</evidence>
<feature type="domain" description="SLC12A transporter C-terminal" evidence="11">
    <location>
        <begin position="600"/>
        <end position="709"/>
    </location>
</feature>
<feature type="region of interest" description="Disordered" evidence="8">
    <location>
        <begin position="832"/>
        <end position="852"/>
    </location>
</feature>
<dbReference type="KEGG" id="dto:TOL2_C25650"/>
<evidence type="ECO:0000256" key="3">
    <source>
        <dbReference type="ARBA" id="ARBA00022448"/>
    </source>
</evidence>
<dbReference type="InterPro" id="IPR004842">
    <property type="entry name" value="SLC12A_fam"/>
</dbReference>
<dbReference type="STRING" id="651182.TOL2_C25650"/>
<dbReference type="EMBL" id="FO203503">
    <property type="protein sequence ID" value="CCK80724.1"/>
    <property type="molecule type" value="Genomic_DNA"/>
</dbReference>
<feature type="transmembrane region" description="Helical" evidence="9">
    <location>
        <begin position="197"/>
        <end position="217"/>
    </location>
</feature>
<dbReference type="PANTHER" id="PTHR11827">
    <property type="entry name" value="SOLUTE CARRIER FAMILY 12, CATION COTRANSPORTERS"/>
    <property type="match status" value="1"/>
</dbReference>
<name>K0N9S1_DESTT</name>
<feature type="transmembrane region" description="Helical" evidence="9">
    <location>
        <begin position="351"/>
        <end position="368"/>
    </location>
</feature>
<gene>
    <name evidence="12" type="ordered locus">TOL2_C25650</name>
</gene>
<dbReference type="Pfam" id="PF00324">
    <property type="entry name" value="AA_permease"/>
    <property type="match status" value="1"/>
</dbReference>
<evidence type="ECO:0000313" key="13">
    <source>
        <dbReference type="Proteomes" id="UP000007347"/>
    </source>
</evidence>
<protein>
    <submittedName>
        <fullName evidence="12">Amnio acid permease-related protein</fullName>
    </submittedName>
</protein>
<dbReference type="Pfam" id="PF03522">
    <property type="entry name" value="SLC12"/>
    <property type="match status" value="1"/>
</dbReference>
<keyword evidence="6 9" id="KW-0472">Membrane</keyword>
<comment type="similarity">
    <text evidence="2">Belongs to the SLC12A transporter family.</text>
</comment>
<feature type="transmembrane region" description="Helical" evidence="9">
    <location>
        <begin position="159"/>
        <end position="177"/>
    </location>
</feature>
<feature type="transmembrane region" description="Helical" evidence="9">
    <location>
        <begin position="229"/>
        <end position="253"/>
    </location>
</feature>
<evidence type="ECO:0000256" key="4">
    <source>
        <dbReference type="ARBA" id="ARBA00022692"/>
    </source>
</evidence>
<keyword evidence="13" id="KW-1185">Reference proteome</keyword>
<evidence type="ECO:0000256" key="5">
    <source>
        <dbReference type="ARBA" id="ARBA00022989"/>
    </source>
</evidence>
<feature type="transmembrane region" description="Helical" evidence="9">
    <location>
        <begin position="92"/>
        <end position="116"/>
    </location>
</feature>
<keyword evidence="4 9" id="KW-0812">Transmembrane</keyword>
<feature type="transmembrane region" description="Helical" evidence="9">
    <location>
        <begin position="128"/>
        <end position="147"/>
    </location>
</feature>
<comment type="subcellular location">
    <subcellularLocation>
        <location evidence="1">Membrane</location>
        <topology evidence="1">Multi-pass membrane protein</topology>
    </subcellularLocation>
</comment>